<dbReference type="CDD" id="cd13120">
    <property type="entry name" value="BF2867_like_N"/>
    <property type="match status" value="1"/>
</dbReference>
<dbReference type="EMBL" id="LT605205">
    <property type="protein sequence ID" value="SCD22188.1"/>
    <property type="molecule type" value="Genomic_DNA"/>
</dbReference>
<accession>A0A1R3TA66</accession>
<dbReference type="RefSeq" id="WP_076931867.1">
    <property type="nucleotide sequence ID" value="NZ_LT605205.1"/>
</dbReference>
<gene>
    <name evidence="1" type="ORF">PSM36_3404</name>
</gene>
<protein>
    <submittedName>
        <fullName evidence="1">Uncharacterized protein</fullName>
    </submittedName>
</protein>
<dbReference type="KEGG" id="psac:PSM36_3404"/>
<evidence type="ECO:0000313" key="1">
    <source>
        <dbReference type="EMBL" id="SCD22188.1"/>
    </source>
</evidence>
<proteinExistence type="predicted"/>
<name>A0A1R3TA66_9BACT</name>
<sequence>MKTMKYITYVCVALLSVILYGCSDEVVNNSEPAAEGTLLNLYVGDIVTPGTRLAELGGAGSISEGTHPTNGDDKKNIGLYIYYEDDYKADILTKPYVRNLECEVKDGKIVPVDGSDIYIYDRMTIVAFYPYNSAADDYTFTSKDDEKRYPITENDYSYQYYIPYRAQTNVNPTNAYLVRLHLVPQQTVKIQVVLVSDDPDLFPDATTKTDGVVKIVPSIDPQDAGSGEDKRENWVDIIEQPYGSAPSPTSSGMHVQRFTSYIWKNNEQKGTDNPHHGDNPNHYDNTFKKGDVLLQSDKLTLFFPEDLEIREGNVYRYGYNLTTGEMFIPTSDNLIYDASTLAGGSGGYQVCDIDLTDKGDWTPVNFSGTYDGGGHAVKNMKITQVPVDGNVGLFGSVTGSSVIKNLHLESPEIEVENTDPNQTLNIGGLVGQLNRALTPEEEAARIQAIENNLRESLPPGLPESVIQALLSELLKEDTGQGTSSVQGCKVSQPTIKVTGENVIVGGLAGIVGDDQSYKGEIKDSYVSEGSIEVNKDVDPNTYEKVWVGAFAGLVNGGSISRSYTTSSAEGYMQPTPPDTDPVEVAQGFTNVVDPVPAGTGVTDSFTKTLKGNTVDGVKEFGPSEWPSWGTSDEWPKANSTLDNYWGNMGSTPSNYPTLVWESRLQ</sequence>
<dbReference type="Gene3D" id="2.160.20.110">
    <property type="match status" value="1"/>
</dbReference>
<evidence type="ECO:0000313" key="2">
    <source>
        <dbReference type="Proteomes" id="UP000187464"/>
    </source>
</evidence>
<organism evidence="1 2">
    <name type="scientific">Proteiniphilum saccharofermentans</name>
    <dbReference type="NCBI Taxonomy" id="1642647"/>
    <lineage>
        <taxon>Bacteria</taxon>
        <taxon>Pseudomonadati</taxon>
        <taxon>Bacteroidota</taxon>
        <taxon>Bacteroidia</taxon>
        <taxon>Bacteroidales</taxon>
        <taxon>Dysgonomonadaceae</taxon>
        <taxon>Proteiniphilum</taxon>
    </lineage>
</organism>
<dbReference type="PROSITE" id="PS51257">
    <property type="entry name" value="PROKAR_LIPOPROTEIN"/>
    <property type="match status" value="1"/>
</dbReference>
<dbReference type="STRING" id="1642647.PSM36_3404"/>
<keyword evidence="2" id="KW-1185">Reference proteome</keyword>
<dbReference type="Proteomes" id="UP000187464">
    <property type="component" value="Chromosome I"/>
</dbReference>
<dbReference type="AlphaFoldDB" id="A0A1R3TA66"/>
<reference evidence="1 2" key="1">
    <citation type="submission" date="2016-08" db="EMBL/GenBank/DDBJ databases">
        <authorList>
            <person name="Seilhamer J.J."/>
        </authorList>
    </citation>
    <scope>NUCLEOTIDE SEQUENCE [LARGE SCALE GENOMIC DNA]</scope>
    <source>
        <strain evidence="1">M3/6</strain>
    </source>
</reference>